<protein>
    <recommendedName>
        <fullName evidence="7">Cercosporin MFS transporter CTB4</fullName>
    </recommendedName>
    <alternativeName>
        <fullName evidence="8">Cercosporin toxin biosynthesis cluster protein 4</fullName>
    </alternativeName>
</protein>
<dbReference type="AlphaFoldDB" id="A0AAN6G190"/>
<sequence>MAAHKVPAFLGGDLPEKEQLALQEGHDADIPSNEGVETEAEAATNRNELNSGLDKDKEPSSPSSIDEPASDLEKGQPTTTAEEQEPADPNIVDWSGPDDPENPMNFTATVKWGNIAVLSAMTFLTPLASSMFAPGVPELLKDFGTNNQAVATFVVSVYLLGFAAGPIVIAPLSELYGRRMIYHVCNVGFIVFTVACALATDMNMLIAFRFLAGAWGISPITNGGGTIADLMPAEKRGGAMAIWAIGPLLGPVIGPVCGGFLAEAKGWRWIFWVIAIATGAVTIAGFFFMRETYAPVILERRAKRLRKETGNPDLRSKLAIDLPPRTLFLRAIVRPTKLLFLSPICALMSLYMAVVYGILYLLFTTFTFVFEENYHFSGSTVGLVYIGCGVGNLLGLAIIGKASDPIMKSLAKKHSDGKIKPEYRLPVLMYAGPFIPVGLFIYGWTAQYHVQWAVPILGTLFVGIGLIAAFMAINTYLVDTFGRYAASAMAANTILRSILGAVFPLFALQMYAKLGLGWGNSLIAFVALALCPIPFLFYRYGEKLRTHPKWQVNL</sequence>
<organism evidence="12 13">
    <name type="scientific">Friedmanniomyces endolithicus</name>
    <dbReference type="NCBI Taxonomy" id="329885"/>
    <lineage>
        <taxon>Eukaryota</taxon>
        <taxon>Fungi</taxon>
        <taxon>Dikarya</taxon>
        <taxon>Ascomycota</taxon>
        <taxon>Pezizomycotina</taxon>
        <taxon>Dothideomycetes</taxon>
        <taxon>Dothideomycetidae</taxon>
        <taxon>Mycosphaerellales</taxon>
        <taxon>Teratosphaeriaceae</taxon>
        <taxon>Friedmanniomyces</taxon>
    </lineage>
</organism>
<feature type="transmembrane region" description="Helical" evidence="10">
    <location>
        <begin position="206"/>
        <end position="228"/>
    </location>
</feature>
<feature type="transmembrane region" description="Helical" evidence="10">
    <location>
        <begin position="267"/>
        <end position="288"/>
    </location>
</feature>
<proteinExistence type="inferred from homology"/>
<evidence type="ECO:0000256" key="8">
    <source>
        <dbReference type="ARBA" id="ARBA00077167"/>
    </source>
</evidence>
<feature type="transmembrane region" description="Helical" evidence="10">
    <location>
        <begin position="518"/>
        <end position="538"/>
    </location>
</feature>
<evidence type="ECO:0000256" key="2">
    <source>
        <dbReference type="ARBA" id="ARBA00022692"/>
    </source>
</evidence>
<comment type="subcellular location">
    <subcellularLocation>
        <location evidence="1">Membrane</location>
        <topology evidence="1">Multi-pass membrane protein</topology>
    </subcellularLocation>
</comment>
<dbReference type="EMBL" id="JASUXU010000005">
    <property type="protein sequence ID" value="KAK0326003.1"/>
    <property type="molecule type" value="Genomic_DNA"/>
</dbReference>
<keyword evidence="2 10" id="KW-0812">Transmembrane</keyword>
<evidence type="ECO:0000256" key="10">
    <source>
        <dbReference type="SAM" id="Phobius"/>
    </source>
</evidence>
<feature type="compositionally biased region" description="Basic and acidic residues" evidence="9">
    <location>
        <begin position="14"/>
        <end position="29"/>
    </location>
</feature>
<feature type="transmembrane region" description="Helical" evidence="10">
    <location>
        <begin position="240"/>
        <end position="261"/>
    </location>
</feature>
<dbReference type="SUPFAM" id="SSF103473">
    <property type="entry name" value="MFS general substrate transporter"/>
    <property type="match status" value="1"/>
</dbReference>
<gene>
    <name evidence="12" type="ORF">LTR82_002748</name>
</gene>
<comment type="similarity">
    <text evidence="5">Belongs to the major facilitator superfamily. CAR1 family.</text>
</comment>
<evidence type="ECO:0000313" key="13">
    <source>
        <dbReference type="Proteomes" id="UP001168146"/>
    </source>
</evidence>
<feature type="transmembrane region" description="Helical" evidence="10">
    <location>
        <begin position="450"/>
        <end position="473"/>
    </location>
</feature>
<evidence type="ECO:0000259" key="11">
    <source>
        <dbReference type="PROSITE" id="PS50850"/>
    </source>
</evidence>
<dbReference type="PANTHER" id="PTHR23502">
    <property type="entry name" value="MAJOR FACILITATOR SUPERFAMILY"/>
    <property type="match status" value="1"/>
</dbReference>
<dbReference type="InterPro" id="IPR036259">
    <property type="entry name" value="MFS_trans_sf"/>
</dbReference>
<reference evidence="12" key="1">
    <citation type="submission" date="2021-12" db="EMBL/GenBank/DDBJ databases">
        <title>Black yeast isolated from Biological Soil Crust.</title>
        <authorList>
            <person name="Kurbessoian T."/>
        </authorList>
    </citation>
    <scope>NUCLEOTIDE SEQUENCE</scope>
    <source>
        <strain evidence="12">CCFEE 5208</strain>
    </source>
</reference>
<feature type="domain" description="Major facilitator superfamily (MFS) profile" evidence="11">
    <location>
        <begin position="114"/>
        <end position="544"/>
    </location>
</feature>
<feature type="transmembrane region" description="Helical" evidence="10">
    <location>
        <begin position="112"/>
        <end position="129"/>
    </location>
</feature>
<dbReference type="GO" id="GO:0022857">
    <property type="term" value="F:transmembrane transporter activity"/>
    <property type="evidence" value="ECO:0007669"/>
    <property type="project" value="InterPro"/>
</dbReference>
<comment type="caution">
    <text evidence="12">The sequence shown here is derived from an EMBL/GenBank/DDBJ whole genome shotgun (WGS) entry which is preliminary data.</text>
</comment>
<evidence type="ECO:0000313" key="12">
    <source>
        <dbReference type="EMBL" id="KAK0326003.1"/>
    </source>
</evidence>
<dbReference type="InterPro" id="IPR020846">
    <property type="entry name" value="MFS_dom"/>
</dbReference>
<feature type="transmembrane region" description="Helical" evidence="10">
    <location>
        <begin position="423"/>
        <end position="444"/>
    </location>
</feature>
<dbReference type="PROSITE" id="PS50850">
    <property type="entry name" value="MFS"/>
    <property type="match status" value="1"/>
</dbReference>
<feature type="transmembrane region" description="Helical" evidence="10">
    <location>
        <begin position="181"/>
        <end position="200"/>
    </location>
</feature>
<dbReference type="InterPro" id="IPR011701">
    <property type="entry name" value="MFS"/>
</dbReference>
<dbReference type="FunFam" id="1.20.1250.20:FF:000011">
    <property type="entry name" value="MFS multidrug transporter, putative"/>
    <property type="match status" value="1"/>
</dbReference>
<name>A0AAN6G190_9PEZI</name>
<feature type="transmembrane region" description="Helical" evidence="10">
    <location>
        <begin position="494"/>
        <end position="512"/>
    </location>
</feature>
<evidence type="ECO:0000256" key="9">
    <source>
        <dbReference type="SAM" id="MobiDB-lite"/>
    </source>
</evidence>
<dbReference type="CDD" id="cd17323">
    <property type="entry name" value="MFS_Tpo1_MDR_like"/>
    <property type="match status" value="1"/>
</dbReference>
<feature type="transmembrane region" description="Helical" evidence="10">
    <location>
        <begin position="383"/>
        <end position="402"/>
    </location>
</feature>
<keyword evidence="4 10" id="KW-0472">Membrane</keyword>
<evidence type="ECO:0000256" key="5">
    <source>
        <dbReference type="ARBA" id="ARBA00038347"/>
    </source>
</evidence>
<evidence type="ECO:0000256" key="7">
    <source>
        <dbReference type="ARBA" id="ARBA00069139"/>
    </source>
</evidence>
<dbReference type="PANTHER" id="PTHR23502:SF68">
    <property type="entry name" value="MULTIDRUG TRANSPORTER, PUTATIVE (AFU_ORTHOLOGUE AFUA_3G01120)-RELATED"/>
    <property type="match status" value="1"/>
</dbReference>
<keyword evidence="3 10" id="KW-1133">Transmembrane helix</keyword>
<evidence type="ECO:0000256" key="3">
    <source>
        <dbReference type="ARBA" id="ARBA00022989"/>
    </source>
</evidence>
<dbReference type="Proteomes" id="UP001168146">
    <property type="component" value="Unassembled WGS sequence"/>
</dbReference>
<feature type="transmembrane region" description="Helical" evidence="10">
    <location>
        <begin position="338"/>
        <end position="363"/>
    </location>
</feature>
<feature type="transmembrane region" description="Helical" evidence="10">
    <location>
        <begin position="149"/>
        <end position="169"/>
    </location>
</feature>
<evidence type="ECO:0000256" key="1">
    <source>
        <dbReference type="ARBA" id="ARBA00004141"/>
    </source>
</evidence>
<feature type="region of interest" description="Disordered" evidence="9">
    <location>
        <begin position="1"/>
        <end position="105"/>
    </location>
</feature>
<accession>A0AAN6G190</accession>
<comment type="function">
    <text evidence="6">MFS transporter; part of the gene cluster that mediates the biosynthesis of cercosporin, a light-activated, non-host-selective toxin. The perylenequinone chromophore of cercosporin absorbs light energy to attain an electronically-activated triplet state and produces active oxygen species such as the hydroxyl radical, superoxide, hydrogen peroxide or singlet oxygen upon reaction with oxygen molecules. These reactive oxygen species cause damage to various cellular components including lipids, proteins and nucleic acids. Responsible for secretion and accumulation of cercosporin, but does not play any roles in self-protection against the toxicity of cercosporin.</text>
</comment>
<dbReference type="Gene3D" id="1.20.1250.20">
    <property type="entry name" value="MFS general substrate transporter like domains"/>
    <property type="match status" value="1"/>
</dbReference>
<dbReference type="Pfam" id="PF07690">
    <property type="entry name" value="MFS_1"/>
    <property type="match status" value="1"/>
</dbReference>
<dbReference type="GO" id="GO:0016020">
    <property type="term" value="C:membrane"/>
    <property type="evidence" value="ECO:0007669"/>
    <property type="project" value="UniProtKB-SubCell"/>
</dbReference>
<evidence type="ECO:0000256" key="4">
    <source>
        <dbReference type="ARBA" id="ARBA00023136"/>
    </source>
</evidence>
<evidence type="ECO:0000256" key="6">
    <source>
        <dbReference type="ARBA" id="ARBA00053977"/>
    </source>
</evidence>